<dbReference type="AlphaFoldDB" id="A0A4V4H9I4"/>
<evidence type="ECO:0000256" key="8">
    <source>
        <dbReference type="ARBA" id="ARBA00023212"/>
    </source>
</evidence>
<evidence type="ECO:0000256" key="10">
    <source>
        <dbReference type="SAM" id="MobiDB-lite"/>
    </source>
</evidence>
<proteinExistence type="inferred from homology"/>
<evidence type="ECO:0000313" key="12">
    <source>
        <dbReference type="Proteomes" id="UP000317650"/>
    </source>
</evidence>
<keyword evidence="3" id="KW-0963">Cytoplasm</keyword>
<evidence type="ECO:0000256" key="9">
    <source>
        <dbReference type="ARBA" id="ARBA00023306"/>
    </source>
</evidence>
<dbReference type="PANTHER" id="PTHR31570">
    <property type="entry name" value="HAUS AUGMIN-LIKE COMPLEX SUBUNIT 1"/>
    <property type="match status" value="1"/>
</dbReference>
<dbReference type="PRINTS" id="PR02087">
    <property type="entry name" value="HAUSAUGMINL1"/>
</dbReference>
<evidence type="ECO:0000256" key="3">
    <source>
        <dbReference type="ARBA" id="ARBA00022490"/>
    </source>
</evidence>
<dbReference type="EMBL" id="PYDT01000001">
    <property type="protein sequence ID" value="THU71735.1"/>
    <property type="molecule type" value="Genomic_DNA"/>
</dbReference>
<dbReference type="PANTHER" id="PTHR31570:SF1">
    <property type="entry name" value="HAUS AUGMIN-LIKE COMPLEX SUBUNIT 1"/>
    <property type="match status" value="1"/>
</dbReference>
<dbReference type="GO" id="GO:0005819">
    <property type="term" value="C:spindle"/>
    <property type="evidence" value="ECO:0007669"/>
    <property type="project" value="UniProtKB-SubCell"/>
</dbReference>
<evidence type="ECO:0000256" key="5">
    <source>
        <dbReference type="ARBA" id="ARBA00022701"/>
    </source>
</evidence>
<keyword evidence="6" id="KW-0498">Mitosis</keyword>
<keyword evidence="9" id="KW-0131">Cell cycle</keyword>
<keyword evidence="8" id="KW-0206">Cytoskeleton</keyword>
<evidence type="ECO:0000256" key="6">
    <source>
        <dbReference type="ARBA" id="ARBA00022776"/>
    </source>
</evidence>
<dbReference type="GO" id="GO:0005874">
    <property type="term" value="C:microtubule"/>
    <property type="evidence" value="ECO:0007669"/>
    <property type="project" value="UniProtKB-KW"/>
</dbReference>
<sequence length="319" mass="35328">METMGDLGAALDASPTSDPAAKSGAGAATDASRIAEVKAWLASQFEAAGRDVPAFEYTPRSVAHLHYLASLSQARSRAASIVAADLRLKASEYRAEAARIREVLERVGLAREQLSPGAIGSAQVVAGVANLLNIRDTEMSSFVVAMGDLSLRKADVEEKRAKVQKESKVLLEYTRKAIAKLNDLKKNKFYPPQFFRTLAKFENEVGLHEAQMLQWQTNLAILDSKERQYMLQLNNFKAILNRVGYTSDINHGVLMEMAEHKKDLEKKTKPILDTLRSYQDLPPDKTLAALAIEDKKRQYAAAEKYLEEVLHSALNTPEI</sequence>
<reference evidence="11 12" key="1">
    <citation type="journal article" date="2019" name="Nat. Plants">
        <title>Genome sequencing of Musa balbisiana reveals subgenome evolution and function divergence in polyploid bananas.</title>
        <authorList>
            <person name="Yao X."/>
        </authorList>
    </citation>
    <scope>NUCLEOTIDE SEQUENCE [LARGE SCALE GENOMIC DNA]</scope>
    <source>
        <strain evidence="12">cv. DH-PKW</strain>
        <tissue evidence="11">Leaves</tissue>
    </source>
</reference>
<dbReference type="GO" id="GO:0051225">
    <property type="term" value="P:spindle assembly"/>
    <property type="evidence" value="ECO:0007669"/>
    <property type="project" value="InterPro"/>
</dbReference>
<protein>
    <submittedName>
        <fullName evidence="11">Uncharacterized protein</fullName>
    </submittedName>
</protein>
<evidence type="ECO:0000256" key="2">
    <source>
        <dbReference type="ARBA" id="ARBA00005479"/>
    </source>
</evidence>
<keyword evidence="4" id="KW-0132">Cell division</keyword>
<dbReference type="GO" id="GO:0051301">
    <property type="term" value="P:cell division"/>
    <property type="evidence" value="ECO:0007669"/>
    <property type="project" value="UniProtKB-KW"/>
</dbReference>
<gene>
    <name evidence="11" type="ORF">C4D60_Mb04t04620</name>
</gene>
<keyword evidence="7" id="KW-0175">Coiled coil</keyword>
<dbReference type="GO" id="GO:0070652">
    <property type="term" value="C:HAUS complex"/>
    <property type="evidence" value="ECO:0007669"/>
    <property type="project" value="InterPro"/>
</dbReference>
<keyword evidence="5" id="KW-0493">Microtubule</keyword>
<dbReference type="InterPro" id="IPR026243">
    <property type="entry name" value="HAUS1"/>
</dbReference>
<comment type="subcellular location">
    <subcellularLocation>
        <location evidence="1">Cytoplasm</location>
        <location evidence="1">Cytoskeleton</location>
        <location evidence="1">Spindle</location>
    </subcellularLocation>
</comment>
<evidence type="ECO:0000256" key="1">
    <source>
        <dbReference type="ARBA" id="ARBA00004186"/>
    </source>
</evidence>
<accession>A0A4V4H9I4</accession>
<name>A0A4V4H9I4_MUSBA</name>
<dbReference type="Pfam" id="PF25762">
    <property type="entry name" value="HAUS1"/>
    <property type="match status" value="1"/>
</dbReference>
<dbReference type="GO" id="GO:0005829">
    <property type="term" value="C:cytosol"/>
    <property type="evidence" value="ECO:0007669"/>
    <property type="project" value="TreeGrafter"/>
</dbReference>
<dbReference type="Proteomes" id="UP000317650">
    <property type="component" value="Chromosome 4"/>
</dbReference>
<feature type="region of interest" description="Disordered" evidence="10">
    <location>
        <begin position="1"/>
        <end position="25"/>
    </location>
</feature>
<comment type="similarity">
    <text evidence="2">Belongs to the HAUS1 family.</text>
</comment>
<evidence type="ECO:0000313" key="11">
    <source>
        <dbReference type="EMBL" id="THU71735.1"/>
    </source>
</evidence>
<comment type="caution">
    <text evidence="11">The sequence shown here is derived from an EMBL/GenBank/DDBJ whole genome shotgun (WGS) entry which is preliminary data.</text>
</comment>
<evidence type="ECO:0000256" key="7">
    <source>
        <dbReference type="ARBA" id="ARBA00023054"/>
    </source>
</evidence>
<organism evidence="11 12">
    <name type="scientific">Musa balbisiana</name>
    <name type="common">Banana</name>
    <dbReference type="NCBI Taxonomy" id="52838"/>
    <lineage>
        <taxon>Eukaryota</taxon>
        <taxon>Viridiplantae</taxon>
        <taxon>Streptophyta</taxon>
        <taxon>Embryophyta</taxon>
        <taxon>Tracheophyta</taxon>
        <taxon>Spermatophyta</taxon>
        <taxon>Magnoliopsida</taxon>
        <taxon>Liliopsida</taxon>
        <taxon>Zingiberales</taxon>
        <taxon>Musaceae</taxon>
        <taxon>Musa</taxon>
    </lineage>
</organism>
<evidence type="ECO:0000256" key="4">
    <source>
        <dbReference type="ARBA" id="ARBA00022618"/>
    </source>
</evidence>
<dbReference type="STRING" id="52838.A0A4V4H9I4"/>
<keyword evidence="12" id="KW-1185">Reference proteome</keyword>